<dbReference type="SUPFAM" id="SSF46689">
    <property type="entry name" value="Homeodomain-like"/>
    <property type="match status" value="1"/>
</dbReference>
<name>A0A5B8KX67_9HYPH</name>
<accession>A0A5B8KX67</accession>
<evidence type="ECO:0000256" key="4">
    <source>
        <dbReference type="PROSITE-ProRule" id="PRU00335"/>
    </source>
</evidence>
<dbReference type="Gene3D" id="1.10.357.10">
    <property type="entry name" value="Tetracycline Repressor, domain 2"/>
    <property type="match status" value="1"/>
</dbReference>
<dbReference type="EMBL" id="CP042301">
    <property type="protein sequence ID" value="QDZ00078.2"/>
    <property type="molecule type" value="Genomic_DNA"/>
</dbReference>
<dbReference type="InterPro" id="IPR009057">
    <property type="entry name" value="Homeodomain-like_sf"/>
</dbReference>
<dbReference type="KEGG" id="niy:FQ775_06610"/>
<evidence type="ECO:0000256" key="2">
    <source>
        <dbReference type="ARBA" id="ARBA00023125"/>
    </source>
</evidence>
<dbReference type="SUPFAM" id="SSF48498">
    <property type="entry name" value="Tetracyclin repressor-like, C-terminal domain"/>
    <property type="match status" value="1"/>
</dbReference>
<keyword evidence="2 4" id="KW-0238">DNA-binding</keyword>
<dbReference type="InterPro" id="IPR041478">
    <property type="entry name" value="TetR_C_27"/>
</dbReference>
<keyword evidence="3" id="KW-0804">Transcription</keyword>
<dbReference type="Pfam" id="PF00440">
    <property type="entry name" value="TetR_N"/>
    <property type="match status" value="1"/>
</dbReference>
<evidence type="ECO:0000313" key="7">
    <source>
        <dbReference type="Proteomes" id="UP000321389"/>
    </source>
</evidence>
<evidence type="ECO:0000259" key="5">
    <source>
        <dbReference type="PROSITE" id="PS50977"/>
    </source>
</evidence>
<dbReference type="InterPro" id="IPR050109">
    <property type="entry name" value="HTH-type_TetR-like_transc_reg"/>
</dbReference>
<proteinExistence type="predicted"/>
<dbReference type="InterPro" id="IPR001647">
    <property type="entry name" value="HTH_TetR"/>
</dbReference>
<dbReference type="Pfam" id="PF17935">
    <property type="entry name" value="TetR_C_27"/>
    <property type="match status" value="1"/>
</dbReference>
<keyword evidence="7" id="KW-1185">Reference proteome</keyword>
<keyword evidence="1" id="KW-0805">Transcription regulation</keyword>
<sequence>MPRPKTDTTAVRKQLLEATERHIKVHGPRRLTVSDIASECGMSQSNAYRFFRNKQALLEAVGERWFAAIEEELASIAASDQPPAEQLVRFVVRQYELKRARYAEDPVLFRSYLELGMANMKIVERHLNRLHAQLEAIMQRCAEVGLLGGRDPGEAALLVEAMTVRFRDPGLIMRHYDSDSAARAAEAAGLILAGLAHLRRTPN</sequence>
<evidence type="ECO:0000256" key="3">
    <source>
        <dbReference type="ARBA" id="ARBA00023163"/>
    </source>
</evidence>
<dbReference type="PANTHER" id="PTHR30055">
    <property type="entry name" value="HTH-TYPE TRANSCRIPTIONAL REGULATOR RUTR"/>
    <property type="match status" value="1"/>
</dbReference>
<dbReference type="GO" id="GO:0000976">
    <property type="term" value="F:transcription cis-regulatory region binding"/>
    <property type="evidence" value="ECO:0007669"/>
    <property type="project" value="TreeGrafter"/>
</dbReference>
<dbReference type="RefSeq" id="WP_167813040.1">
    <property type="nucleotide sequence ID" value="NZ_CP042301.2"/>
</dbReference>
<gene>
    <name evidence="6" type="ORF">FQ775_06610</name>
</gene>
<organism evidence="6 7">
    <name type="scientific">Nitratireductor mangrovi</name>
    <dbReference type="NCBI Taxonomy" id="2599600"/>
    <lineage>
        <taxon>Bacteria</taxon>
        <taxon>Pseudomonadati</taxon>
        <taxon>Pseudomonadota</taxon>
        <taxon>Alphaproteobacteria</taxon>
        <taxon>Hyphomicrobiales</taxon>
        <taxon>Phyllobacteriaceae</taxon>
        <taxon>Nitratireductor</taxon>
    </lineage>
</organism>
<protein>
    <submittedName>
        <fullName evidence="6">TetR/AcrR family transcriptional regulator</fullName>
    </submittedName>
</protein>
<dbReference type="AlphaFoldDB" id="A0A5B8KX67"/>
<dbReference type="PROSITE" id="PS50977">
    <property type="entry name" value="HTH_TETR_2"/>
    <property type="match status" value="1"/>
</dbReference>
<reference evidence="6" key="1">
    <citation type="submission" date="2020-04" db="EMBL/GenBank/DDBJ databases">
        <title>Nitratireductor sp. nov. isolated from mangrove soil.</title>
        <authorList>
            <person name="Ye Y."/>
        </authorList>
    </citation>
    <scope>NUCLEOTIDE SEQUENCE</scope>
    <source>
        <strain evidence="6">SY7</strain>
    </source>
</reference>
<dbReference type="Proteomes" id="UP000321389">
    <property type="component" value="Chromosome"/>
</dbReference>
<feature type="DNA-binding region" description="H-T-H motif" evidence="4">
    <location>
        <begin position="32"/>
        <end position="51"/>
    </location>
</feature>
<feature type="domain" description="HTH tetR-type" evidence="5">
    <location>
        <begin position="9"/>
        <end position="69"/>
    </location>
</feature>
<evidence type="ECO:0000313" key="6">
    <source>
        <dbReference type="EMBL" id="QDZ00078.2"/>
    </source>
</evidence>
<dbReference type="InterPro" id="IPR036271">
    <property type="entry name" value="Tet_transcr_reg_TetR-rel_C_sf"/>
</dbReference>
<evidence type="ECO:0000256" key="1">
    <source>
        <dbReference type="ARBA" id="ARBA00023015"/>
    </source>
</evidence>
<dbReference type="PANTHER" id="PTHR30055:SF151">
    <property type="entry name" value="TRANSCRIPTIONAL REGULATORY PROTEIN"/>
    <property type="match status" value="1"/>
</dbReference>
<dbReference type="GO" id="GO:0003700">
    <property type="term" value="F:DNA-binding transcription factor activity"/>
    <property type="evidence" value="ECO:0007669"/>
    <property type="project" value="TreeGrafter"/>
</dbReference>